<evidence type="ECO:0000259" key="2">
    <source>
        <dbReference type="Pfam" id="PF18962"/>
    </source>
</evidence>
<organism evidence="3 4">
    <name type="scientific">Hanstruepera neustonica</name>
    <dbReference type="NCBI Taxonomy" id="1445657"/>
    <lineage>
        <taxon>Bacteria</taxon>
        <taxon>Pseudomonadati</taxon>
        <taxon>Bacteroidota</taxon>
        <taxon>Flavobacteriia</taxon>
        <taxon>Flavobacteriales</taxon>
        <taxon>Flavobacteriaceae</taxon>
        <taxon>Hanstruepera</taxon>
    </lineage>
</organism>
<dbReference type="RefSeq" id="WP_133158362.1">
    <property type="nucleotide sequence ID" value="NZ_POWF01000004.1"/>
</dbReference>
<sequence length="677" mass="73128">TYTWTVDMEAPVITTDNESGDLGCNPEVMAPMFGATDNCGVGEPIVTTEGPTNDGCAYSQTWTANVTDNCGNQAEAVSITYTWTVDMEAPIITSNSESDDLGCNPDVIIPPLFKADDNCAGEVELEASTEGPTNDGCTYSQTWTANYTDPCGNQAEPVSVTYTWTVDTEAPVITTNGQSGYLGCNPEIVVPEFKVDDNCQDGEMEIEPVTSGPSNDGCSYRQTWTANYTDPCGNVAAELSVTYTWTVDTEAPVITTNGQSGDLGCNPEIVPPLFKAEDNCAGIVDLDPETAGPSNDGCAYSQTWTATYTDPCGNQAEPVSVTYTWTVDSEAPVIEIPEIDPICNGIFPKNVTVNWTDNCSDGGELHAGPTNIVVSECQETADYVFTVTDDCGNTATETLTLTREFNTSGGNCETAFGRSVDNSICFIPDFSRWGWTNYFETEGVYTLEMYAGAAHCDITRGAYAGDVIVTYENGQVTLEFNLDEGYIMNEAHVYVGCNMYPTGNNGSPTVAPGQYNFNPTNMGNMVSNYTVGPIDASGPIYVIAHAVVCEVACRCSESDNDGGQYMPSNYDPVNCGADLTNNEVPEEITFKAHPVPFDNEVFINYVYDFETDVVVEVFDARGVVVRKVANNNYVRGTEGSTRIDLSDTNNQFYFVRLTTSKGTVTKKIVSSSPQRRD</sequence>
<dbReference type="Proteomes" id="UP000236641">
    <property type="component" value="Unassembled WGS sequence"/>
</dbReference>
<evidence type="ECO:0000256" key="1">
    <source>
        <dbReference type="ARBA" id="ARBA00022729"/>
    </source>
</evidence>
<proteinExistence type="predicted"/>
<name>A0A2K1DY60_9FLAO</name>
<gene>
    <name evidence="3" type="ORF">C1T31_08140</name>
</gene>
<dbReference type="Pfam" id="PF18962">
    <property type="entry name" value="Por_Secre_tail"/>
    <property type="match status" value="1"/>
</dbReference>
<dbReference type="InterPro" id="IPR026444">
    <property type="entry name" value="Secre_tail"/>
</dbReference>
<feature type="domain" description="Secretion system C-terminal sorting" evidence="2">
    <location>
        <begin position="594"/>
        <end position="669"/>
    </location>
</feature>
<keyword evidence="4" id="KW-1185">Reference proteome</keyword>
<dbReference type="EMBL" id="POWF01000004">
    <property type="protein sequence ID" value="PNQ72964.1"/>
    <property type="molecule type" value="Genomic_DNA"/>
</dbReference>
<dbReference type="OrthoDB" id="599464at2"/>
<evidence type="ECO:0000313" key="4">
    <source>
        <dbReference type="Proteomes" id="UP000236641"/>
    </source>
</evidence>
<protein>
    <recommendedName>
        <fullName evidence="2">Secretion system C-terminal sorting domain-containing protein</fullName>
    </recommendedName>
</protein>
<dbReference type="AlphaFoldDB" id="A0A2K1DY60"/>
<reference evidence="3 4" key="1">
    <citation type="submission" date="2018-01" db="EMBL/GenBank/DDBJ databases">
        <title>The draft genome of Hanstruepera neustonica JCM19743.</title>
        <authorList>
            <person name="He R.-H."/>
            <person name="Du Z.-J."/>
        </authorList>
    </citation>
    <scope>NUCLEOTIDE SEQUENCE [LARGE SCALE GENOMIC DNA]</scope>
    <source>
        <strain evidence="3 4">JCM19743</strain>
    </source>
</reference>
<accession>A0A2K1DY60</accession>
<dbReference type="NCBIfam" id="TIGR04183">
    <property type="entry name" value="Por_Secre_tail"/>
    <property type="match status" value="1"/>
</dbReference>
<feature type="non-terminal residue" evidence="3">
    <location>
        <position position="1"/>
    </location>
</feature>
<evidence type="ECO:0000313" key="3">
    <source>
        <dbReference type="EMBL" id="PNQ72964.1"/>
    </source>
</evidence>
<keyword evidence="1" id="KW-0732">Signal</keyword>
<comment type="caution">
    <text evidence="3">The sequence shown here is derived from an EMBL/GenBank/DDBJ whole genome shotgun (WGS) entry which is preliminary data.</text>
</comment>